<sequence length="289" mass="32688">KRSMGYHFRTIWLFAKSDLKTVVFPQTIFGCVALLSRGAFQLHVTAESFNSLSRIPLVIVWIWFNLLGEAIANQRLPESIIEDTINKPWRPLPSKRLTPDEARHLLLWILPAIYLVGRIFGASDSSVALMVLSYMYNDLGGANENWLFRNALNACGLSFFSLGAAQVAWGPRATPGKTVYAWIATLAAVISSTIQVQDLPDIEGDRARSRKTMPLIYGDILVRWSVGIATLFWSFYCPYYWSLHLLGYIPSVFFGSFIAVRVLLERNSEADAVTWKLWCAWMGLLYLLP</sequence>
<feature type="transmembrane region" description="Helical" evidence="5">
    <location>
        <begin position="241"/>
        <end position="260"/>
    </location>
</feature>
<feature type="transmembrane region" description="Helical" evidence="5">
    <location>
        <begin position="216"/>
        <end position="235"/>
    </location>
</feature>
<keyword evidence="7" id="KW-1185">Reference proteome</keyword>
<feature type="transmembrane region" description="Helical" evidence="5">
    <location>
        <begin position="105"/>
        <end position="136"/>
    </location>
</feature>
<evidence type="ECO:0008006" key="8">
    <source>
        <dbReference type="Google" id="ProtNLM"/>
    </source>
</evidence>
<dbReference type="Proteomes" id="UP000800093">
    <property type="component" value="Unassembled WGS sequence"/>
</dbReference>
<dbReference type="InterPro" id="IPR000537">
    <property type="entry name" value="UbiA_prenyltransferase"/>
</dbReference>
<comment type="caution">
    <text evidence="6">The sequence shown here is derived from an EMBL/GenBank/DDBJ whole genome shotgun (WGS) entry which is preliminary data.</text>
</comment>
<dbReference type="GO" id="GO:0016765">
    <property type="term" value="F:transferase activity, transferring alkyl or aryl (other than methyl) groups"/>
    <property type="evidence" value="ECO:0007669"/>
    <property type="project" value="InterPro"/>
</dbReference>
<keyword evidence="3 5" id="KW-1133">Transmembrane helix</keyword>
<organism evidence="6 7">
    <name type="scientific">Lojkania enalia</name>
    <dbReference type="NCBI Taxonomy" id="147567"/>
    <lineage>
        <taxon>Eukaryota</taxon>
        <taxon>Fungi</taxon>
        <taxon>Dikarya</taxon>
        <taxon>Ascomycota</taxon>
        <taxon>Pezizomycotina</taxon>
        <taxon>Dothideomycetes</taxon>
        <taxon>Pleosporomycetidae</taxon>
        <taxon>Pleosporales</taxon>
        <taxon>Pleosporales incertae sedis</taxon>
        <taxon>Lojkania</taxon>
    </lineage>
</organism>
<evidence type="ECO:0000256" key="2">
    <source>
        <dbReference type="ARBA" id="ARBA00022692"/>
    </source>
</evidence>
<keyword evidence="4 5" id="KW-0472">Membrane</keyword>
<evidence type="ECO:0000256" key="3">
    <source>
        <dbReference type="ARBA" id="ARBA00022989"/>
    </source>
</evidence>
<dbReference type="PANTHER" id="PTHR42723">
    <property type="entry name" value="CHLOROPHYLL SYNTHASE"/>
    <property type="match status" value="1"/>
</dbReference>
<evidence type="ECO:0000313" key="7">
    <source>
        <dbReference type="Proteomes" id="UP000800093"/>
    </source>
</evidence>
<dbReference type="InterPro" id="IPR050475">
    <property type="entry name" value="Prenyltransferase_related"/>
</dbReference>
<feature type="non-terminal residue" evidence="6">
    <location>
        <position position="289"/>
    </location>
</feature>
<evidence type="ECO:0000256" key="5">
    <source>
        <dbReference type="SAM" id="Phobius"/>
    </source>
</evidence>
<dbReference type="PANTHER" id="PTHR42723:SF1">
    <property type="entry name" value="CHLOROPHYLL SYNTHASE, CHLOROPLASTIC"/>
    <property type="match status" value="1"/>
</dbReference>
<proteinExistence type="predicted"/>
<accession>A0A9P4KIN3</accession>
<dbReference type="Pfam" id="PF01040">
    <property type="entry name" value="UbiA"/>
    <property type="match status" value="1"/>
</dbReference>
<protein>
    <recommendedName>
        <fullName evidence="8">UbiA prenyltransferase</fullName>
    </recommendedName>
</protein>
<reference evidence="7" key="1">
    <citation type="journal article" date="2020" name="Stud. Mycol.">
        <title>101 Dothideomycetes genomes: A test case for predicting lifestyles and emergence of pathogens.</title>
        <authorList>
            <person name="Haridas S."/>
            <person name="Albert R."/>
            <person name="Binder M."/>
            <person name="Bloem J."/>
            <person name="LaButti K."/>
            <person name="Salamov A."/>
            <person name="Andreopoulos B."/>
            <person name="Baker S."/>
            <person name="Barry K."/>
            <person name="Bills G."/>
            <person name="Bluhm B."/>
            <person name="Cannon C."/>
            <person name="Castanera R."/>
            <person name="Culley D."/>
            <person name="Daum C."/>
            <person name="Ezra D."/>
            <person name="Gonzalez J."/>
            <person name="Henrissat B."/>
            <person name="Kuo A."/>
            <person name="Liang C."/>
            <person name="Lipzen A."/>
            <person name="Lutzoni F."/>
            <person name="Magnuson J."/>
            <person name="Mondo S."/>
            <person name="Nolan M."/>
            <person name="Ohm R."/>
            <person name="Pangilinan J."/>
            <person name="Park H.-J."/>
            <person name="Ramirez L."/>
            <person name="Alfaro M."/>
            <person name="Sun H."/>
            <person name="Tritt A."/>
            <person name="Yoshinaga Y."/>
            <person name="Zwiers L.-H."/>
            <person name="Turgeon B."/>
            <person name="Goodwin S."/>
            <person name="Spatafora J."/>
            <person name="Crous P."/>
            <person name="Grigoriev I."/>
        </authorList>
    </citation>
    <scope>NUCLEOTIDE SEQUENCE [LARGE SCALE GENOMIC DNA]</scope>
    <source>
        <strain evidence="7">CBS 304.66</strain>
    </source>
</reference>
<dbReference type="EMBL" id="ML986585">
    <property type="protein sequence ID" value="KAF2268728.1"/>
    <property type="molecule type" value="Genomic_DNA"/>
</dbReference>
<dbReference type="OrthoDB" id="434972at2759"/>
<evidence type="ECO:0000256" key="1">
    <source>
        <dbReference type="ARBA" id="ARBA00004141"/>
    </source>
</evidence>
<comment type="subcellular location">
    <subcellularLocation>
        <location evidence="1">Membrane</location>
        <topology evidence="1">Multi-pass membrane protein</topology>
    </subcellularLocation>
</comment>
<dbReference type="AlphaFoldDB" id="A0A9P4KIN3"/>
<dbReference type="GO" id="GO:0016020">
    <property type="term" value="C:membrane"/>
    <property type="evidence" value="ECO:0007669"/>
    <property type="project" value="UniProtKB-SubCell"/>
</dbReference>
<keyword evidence="2 5" id="KW-0812">Transmembrane</keyword>
<dbReference type="CDD" id="cd13965">
    <property type="entry name" value="PT_UbiA_3"/>
    <property type="match status" value="1"/>
</dbReference>
<feature type="non-terminal residue" evidence="6">
    <location>
        <position position="1"/>
    </location>
</feature>
<evidence type="ECO:0000256" key="4">
    <source>
        <dbReference type="ARBA" id="ARBA00023136"/>
    </source>
</evidence>
<gene>
    <name evidence="6" type="ORF">CC78DRAFT_443184</name>
</gene>
<evidence type="ECO:0000313" key="6">
    <source>
        <dbReference type="EMBL" id="KAF2268728.1"/>
    </source>
</evidence>
<name>A0A9P4KIN3_9PLEO</name>